<sequence>MSGSCRVGRVYEGQFGQKSSLPFFELEHISLPFTQISPPKFPFLWNLEWLWDAITGGNSARVIAREAVIANSQFTAAQHMERERAYDIIASVLKIRFLDEEVTNRQYTQKMARVDAFPSPVKDRKEIVIPWTEVFEKGMCLSLANMK</sequence>
<protein>
    <submittedName>
        <fullName evidence="1">Actin-related protein 9</fullName>
    </submittedName>
</protein>
<accession>A0A2Z7BLK8</accession>
<proteinExistence type="predicted"/>
<dbReference type="Proteomes" id="UP000250235">
    <property type="component" value="Unassembled WGS sequence"/>
</dbReference>
<organism evidence="1 2">
    <name type="scientific">Dorcoceras hygrometricum</name>
    <dbReference type="NCBI Taxonomy" id="472368"/>
    <lineage>
        <taxon>Eukaryota</taxon>
        <taxon>Viridiplantae</taxon>
        <taxon>Streptophyta</taxon>
        <taxon>Embryophyta</taxon>
        <taxon>Tracheophyta</taxon>
        <taxon>Spermatophyta</taxon>
        <taxon>Magnoliopsida</taxon>
        <taxon>eudicotyledons</taxon>
        <taxon>Gunneridae</taxon>
        <taxon>Pentapetalae</taxon>
        <taxon>asterids</taxon>
        <taxon>lamiids</taxon>
        <taxon>Lamiales</taxon>
        <taxon>Gesneriaceae</taxon>
        <taxon>Didymocarpoideae</taxon>
        <taxon>Trichosporeae</taxon>
        <taxon>Loxocarpinae</taxon>
        <taxon>Dorcoceras</taxon>
    </lineage>
</organism>
<dbReference type="OrthoDB" id="5572108at2759"/>
<keyword evidence="2" id="KW-1185">Reference proteome</keyword>
<name>A0A2Z7BLK8_9LAMI</name>
<dbReference type="AlphaFoldDB" id="A0A2Z7BLK8"/>
<reference evidence="1 2" key="1">
    <citation type="journal article" date="2015" name="Proc. Natl. Acad. Sci. U.S.A.">
        <title>The resurrection genome of Boea hygrometrica: A blueprint for survival of dehydration.</title>
        <authorList>
            <person name="Xiao L."/>
            <person name="Yang G."/>
            <person name="Zhang L."/>
            <person name="Yang X."/>
            <person name="Zhao S."/>
            <person name="Ji Z."/>
            <person name="Zhou Q."/>
            <person name="Hu M."/>
            <person name="Wang Y."/>
            <person name="Chen M."/>
            <person name="Xu Y."/>
            <person name="Jin H."/>
            <person name="Xiao X."/>
            <person name="Hu G."/>
            <person name="Bao F."/>
            <person name="Hu Y."/>
            <person name="Wan P."/>
            <person name="Li L."/>
            <person name="Deng X."/>
            <person name="Kuang T."/>
            <person name="Xiang C."/>
            <person name="Zhu J.K."/>
            <person name="Oliver M.J."/>
            <person name="He Y."/>
        </authorList>
    </citation>
    <scope>NUCLEOTIDE SEQUENCE [LARGE SCALE GENOMIC DNA]</scope>
    <source>
        <strain evidence="2">cv. XS01</strain>
    </source>
</reference>
<evidence type="ECO:0000313" key="2">
    <source>
        <dbReference type="Proteomes" id="UP000250235"/>
    </source>
</evidence>
<gene>
    <name evidence="1" type="ORF">F511_37622</name>
</gene>
<dbReference type="EMBL" id="KV004605">
    <property type="protein sequence ID" value="KZV35379.1"/>
    <property type="molecule type" value="Genomic_DNA"/>
</dbReference>
<evidence type="ECO:0000313" key="1">
    <source>
        <dbReference type="EMBL" id="KZV35379.1"/>
    </source>
</evidence>